<dbReference type="InterPro" id="IPR001962">
    <property type="entry name" value="Asn_synthase"/>
</dbReference>
<evidence type="ECO:0000256" key="4">
    <source>
        <dbReference type="ARBA" id="ARBA00022741"/>
    </source>
</evidence>
<keyword evidence="6" id="KW-0061">Asparagine biosynthesis</keyword>
<evidence type="ECO:0000256" key="8">
    <source>
        <dbReference type="ARBA" id="ARBA00048741"/>
    </source>
</evidence>
<dbReference type="Gene3D" id="3.40.50.620">
    <property type="entry name" value="HUPs"/>
    <property type="match status" value="1"/>
</dbReference>
<dbReference type="PROSITE" id="PS51278">
    <property type="entry name" value="GATASE_TYPE_2"/>
    <property type="match status" value="1"/>
</dbReference>
<evidence type="ECO:0000313" key="11">
    <source>
        <dbReference type="Proteomes" id="UP001059617"/>
    </source>
</evidence>
<dbReference type="CDD" id="cd01991">
    <property type="entry name" value="Asn_synthase_B_C"/>
    <property type="match status" value="1"/>
</dbReference>
<dbReference type="InterPro" id="IPR029055">
    <property type="entry name" value="Ntn_hydrolases_N"/>
</dbReference>
<comment type="pathway">
    <text evidence="1">Amino-acid biosynthesis; L-asparagine biosynthesis; L-asparagine from L-aspartate (L-Gln route): step 1/1.</text>
</comment>
<dbReference type="Pfam" id="PF00733">
    <property type="entry name" value="Asn_synthase"/>
    <property type="match status" value="1"/>
</dbReference>
<name>A0ABY5W1M5_9ACTN</name>
<keyword evidence="10" id="KW-0436">Ligase</keyword>
<dbReference type="InterPro" id="IPR017932">
    <property type="entry name" value="GATase_2_dom"/>
</dbReference>
<reference evidence="10" key="2">
    <citation type="submission" date="2022-09" db="EMBL/GenBank/DDBJ databases">
        <title>Biosynthetic gene clusters of Dactylosporangioum fulvum.</title>
        <authorList>
            <person name="Caradec T."/>
        </authorList>
    </citation>
    <scope>NUCLEOTIDE SEQUENCE</scope>
    <source>
        <strain evidence="10">NRRL B-16292</strain>
    </source>
</reference>
<evidence type="ECO:0000256" key="3">
    <source>
        <dbReference type="ARBA" id="ARBA00012737"/>
    </source>
</evidence>
<dbReference type="InterPro" id="IPR014729">
    <property type="entry name" value="Rossmann-like_a/b/a_fold"/>
</dbReference>
<dbReference type="Gene3D" id="3.60.20.10">
    <property type="entry name" value="Glutamine Phosphoribosylpyrophosphate, subunit 1, domain 1"/>
    <property type="match status" value="1"/>
</dbReference>
<dbReference type="GO" id="GO:0004066">
    <property type="term" value="F:asparagine synthase (glutamine-hydrolyzing) activity"/>
    <property type="evidence" value="ECO:0007669"/>
    <property type="project" value="UniProtKB-EC"/>
</dbReference>
<keyword evidence="5" id="KW-0067">ATP-binding</keyword>
<keyword evidence="7" id="KW-0315">Glutamine amidotransferase</keyword>
<reference evidence="10" key="1">
    <citation type="submission" date="2021-04" db="EMBL/GenBank/DDBJ databases">
        <authorList>
            <person name="Hartkoorn R.C."/>
            <person name="Beaudoing E."/>
            <person name="Hot D."/>
        </authorList>
    </citation>
    <scope>NUCLEOTIDE SEQUENCE</scope>
    <source>
        <strain evidence="10">NRRL B-16292</strain>
    </source>
</reference>
<comment type="similarity">
    <text evidence="2">Belongs to the asparagine synthetase family.</text>
</comment>
<evidence type="ECO:0000256" key="1">
    <source>
        <dbReference type="ARBA" id="ARBA00005187"/>
    </source>
</evidence>
<dbReference type="PIRSF" id="PIRSF001589">
    <property type="entry name" value="Asn_synthetase_glu-h"/>
    <property type="match status" value="1"/>
</dbReference>
<keyword evidence="11" id="KW-1185">Reference proteome</keyword>
<evidence type="ECO:0000256" key="5">
    <source>
        <dbReference type="ARBA" id="ARBA00022840"/>
    </source>
</evidence>
<dbReference type="InterPro" id="IPR006426">
    <property type="entry name" value="Asn_synth_AEB"/>
</dbReference>
<comment type="catalytic activity">
    <reaction evidence="8">
        <text>L-aspartate + L-glutamine + ATP + H2O = L-asparagine + L-glutamate + AMP + diphosphate + H(+)</text>
        <dbReference type="Rhea" id="RHEA:12228"/>
        <dbReference type="ChEBI" id="CHEBI:15377"/>
        <dbReference type="ChEBI" id="CHEBI:15378"/>
        <dbReference type="ChEBI" id="CHEBI:29985"/>
        <dbReference type="ChEBI" id="CHEBI:29991"/>
        <dbReference type="ChEBI" id="CHEBI:30616"/>
        <dbReference type="ChEBI" id="CHEBI:33019"/>
        <dbReference type="ChEBI" id="CHEBI:58048"/>
        <dbReference type="ChEBI" id="CHEBI:58359"/>
        <dbReference type="ChEBI" id="CHEBI:456215"/>
        <dbReference type="EC" id="6.3.5.4"/>
    </reaction>
</comment>
<dbReference type="EMBL" id="CP073720">
    <property type="protein sequence ID" value="UWP83256.1"/>
    <property type="molecule type" value="Genomic_DNA"/>
</dbReference>
<organism evidence="10 11">
    <name type="scientific">Dactylosporangium fulvum</name>
    <dbReference type="NCBI Taxonomy" id="53359"/>
    <lineage>
        <taxon>Bacteria</taxon>
        <taxon>Bacillati</taxon>
        <taxon>Actinomycetota</taxon>
        <taxon>Actinomycetes</taxon>
        <taxon>Micromonosporales</taxon>
        <taxon>Micromonosporaceae</taxon>
        <taxon>Dactylosporangium</taxon>
    </lineage>
</organism>
<dbReference type="EC" id="6.3.5.4" evidence="3"/>
<keyword evidence="4" id="KW-0547">Nucleotide-binding</keyword>
<keyword evidence="6" id="KW-0028">Amino-acid biosynthesis</keyword>
<dbReference type="Pfam" id="PF13537">
    <property type="entry name" value="GATase_7"/>
    <property type="match status" value="1"/>
</dbReference>
<dbReference type="InterPro" id="IPR033738">
    <property type="entry name" value="AsnB_N"/>
</dbReference>
<dbReference type="RefSeq" id="WP_259861038.1">
    <property type="nucleotide sequence ID" value="NZ_BAAAST010000066.1"/>
</dbReference>
<accession>A0ABY5W1M5</accession>
<gene>
    <name evidence="10" type="primary">asnB</name>
    <name evidence="10" type="ORF">Dfulv_02835</name>
</gene>
<dbReference type="SUPFAM" id="SSF52402">
    <property type="entry name" value="Adenine nucleotide alpha hydrolases-like"/>
    <property type="match status" value="1"/>
</dbReference>
<evidence type="ECO:0000256" key="7">
    <source>
        <dbReference type="ARBA" id="ARBA00022962"/>
    </source>
</evidence>
<dbReference type="SUPFAM" id="SSF56235">
    <property type="entry name" value="N-terminal nucleophile aminohydrolases (Ntn hydrolases)"/>
    <property type="match status" value="1"/>
</dbReference>
<dbReference type="CDD" id="cd00712">
    <property type="entry name" value="AsnB"/>
    <property type="match status" value="1"/>
</dbReference>
<evidence type="ECO:0000256" key="6">
    <source>
        <dbReference type="ARBA" id="ARBA00022888"/>
    </source>
</evidence>
<protein>
    <recommendedName>
        <fullName evidence="3">asparagine synthase (glutamine-hydrolyzing)</fullName>
        <ecNumber evidence="3">6.3.5.4</ecNumber>
    </recommendedName>
</protein>
<dbReference type="PANTHER" id="PTHR43284:SF1">
    <property type="entry name" value="ASPARAGINE SYNTHETASE"/>
    <property type="match status" value="1"/>
</dbReference>
<evidence type="ECO:0000313" key="10">
    <source>
        <dbReference type="EMBL" id="UWP83256.1"/>
    </source>
</evidence>
<dbReference type="PANTHER" id="PTHR43284">
    <property type="entry name" value="ASPARAGINE SYNTHETASE (GLUTAMINE-HYDROLYZING)"/>
    <property type="match status" value="1"/>
</dbReference>
<proteinExistence type="inferred from homology"/>
<sequence>MCGIAGMVIGGNEHHVDEDRLRAMCRALVHRGPDEEGFYVNGPVGLAVRRLAVVDVEHGRQPVRSEDGTVHAVCNGEIYNHRQLRRELARRGHTFASGSDAEVIPHLYEEYGTDFARHLEGMFAVALFDDARGRLVLCRDRVGVKPLHYAERSGGLVFGSEIKAVLSAVADRTPDLQAFSAFLSLMYVPAPRTMYREVRKLEPGTTLVWQGGTHTVRRYWALADVPRDDDLTAGEAGERLRELVLDSVRRQLMADVPLGCFLSGGMDSGTVVAAARRVRPDAELKTFSVGFADRSYDERREAALVARRFGTDHTELVVEPRAEDLPEGLLPAFDEPFADPSMVPTYYLCRLAREHVTVALSGDGGDEILAGYPTYQADKLARHYRHLPRAVTAGVAPALLRFLPRSSARASFDFKARRFVANALEEPGRSHYLWRVVFGEGAKARLLRPELFAELSDTYDTHEPHHRAGAGFDELTRSQYTDTHVYLPDDVLAKVDRLSMAHSLEVRVPLLDTALVEFAFGLPGRLKLPGLRPKWLLRRAMSGILPPEIVAMRKKGFNAPLPRWLRGVYRPLVQEYLSREVLERQGYLRFDEVQAIVDRHLSGQAEHAREIWILLLFTMWAEQEKAYCW</sequence>
<evidence type="ECO:0000259" key="9">
    <source>
        <dbReference type="PROSITE" id="PS51278"/>
    </source>
</evidence>
<evidence type="ECO:0000256" key="2">
    <source>
        <dbReference type="ARBA" id="ARBA00005752"/>
    </source>
</evidence>
<dbReference type="Proteomes" id="UP001059617">
    <property type="component" value="Chromosome"/>
</dbReference>
<feature type="domain" description="Glutamine amidotransferase type-2" evidence="9">
    <location>
        <begin position="2"/>
        <end position="212"/>
    </location>
</feature>
<dbReference type="InterPro" id="IPR051786">
    <property type="entry name" value="ASN_synthetase/amidase"/>
</dbReference>
<dbReference type="NCBIfam" id="TIGR01536">
    <property type="entry name" value="asn_synth_AEB"/>
    <property type="match status" value="1"/>
</dbReference>